<dbReference type="PANTHER" id="PTHR33735:SF10">
    <property type="entry name" value="EXPRESSED PROTEIN"/>
    <property type="match status" value="1"/>
</dbReference>
<sequence length="223" mass="24700">MSSRGSWLNQNFRHVLQILIPTARNRRFESNYERFERNSLITSGSRLGSGFWMHHGVNFSSSATNGSTSSDSNGVTRDVRVQPAVTSSASFTFCGWMKWVFGVCGSVLSFLVAFSTDWQKLRRIEGEVEMVVEGAEKVANVVEKVATTAEKVAEDISENLPDGSNLKTAALEVENISKVAAHDAHLTEGFLHKVEDVKNDLDALESFVEPIIDKISNKESQKK</sequence>
<keyword evidence="2" id="KW-1185">Reference proteome</keyword>
<dbReference type="EMBL" id="JAWXYG010000020">
    <property type="protein sequence ID" value="KAK4252787.1"/>
    <property type="molecule type" value="Genomic_DNA"/>
</dbReference>
<organism evidence="1 2">
    <name type="scientific">Acacia crassicarpa</name>
    <name type="common">northern wattle</name>
    <dbReference type="NCBI Taxonomy" id="499986"/>
    <lineage>
        <taxon>Eukaryota</taxon>
        <taxon>Viridiplantae</taxon>
        <taxon>Streptophyta</taxon>
        <taxon>Embryophyta</taxon>
        <taxon>Tracheophyta</taxon>
        <taxon>Spermatophyta</taxon>
        <taxon>Magnoliopsida</taxon>
        <taxon>eudicotyledons</taxon>
        <taxon>Gunneridae</taxon>
        <taxon>Pentapetalae</taxon>
        <taxon>rosids</taxon>
        <taxon>fabids</taxon>
        <taxon>Fabales</taxon>
        <taxon>Fabaceae</taxon>
        <taxon>Caesalpinioideae</taxon>
        <taxon>mimosoid clade</taxon>
        <taxon>Acacieae</taxon>
        <taxon>Acacia</taxon>
    </lineage>
</organism>
<evidence type="ECO:0000313" key="1">
    <source>
        <dbReference type="EMBL" id="KAK4252787.1"/>
    </source>
</evidence>
<accession>A0AAE1M4F5</accession>
<protein>
    <submittedName>
        <fullName evidence="1">Uncharacterized protein</fullName>
    </submittedName>
</protein>
<dbReference type="PANTHER" id="PTHR33735">
    <property type="entry name" value="EXPRESSED PROTEIN"/>
    <property type="match status" value="1"/>
</dbReference>
<gene>
    <name evidence="1" type="ORF">QN277_014329</name>
</gene>
<dbReference type="Proteomes" id="UP001293593">
    <property type="component" value="Unassembled WGS sequence"/>
</dbReference>
<reference evidence="1" key="1">
    <citation type="submission" date="2023-10" db="EMBL/GenBank/DDBJ databases">
        <title>Chromosome-level genome of the transformable northern wattle, Acacia crassicarpa.</title>
        <authorList>
            <person name="Massaro I."/>
            <person name="Sinha N.R."/>
            <person name="Poethig S."/>
            <person name="Leichty A.R."/>
        </authorList>
    </citation>
    <scope>NUCLEOTIDE SEQUENCE</scope>
    <source>
        <strain evidence="1">Acra3RX</strain>
        <tissue evidence="1">Leaf</tissue>
    </source>
</reference>
<proteinExistence type="predicted"/>
<dbReference type="AlphaFoldDB" id="A0AAE1M4F5"/>
<evidence type="ECO:0000313" key="2">
    <source>
        <dbReference type="Proteomes" id="UP001293593"/>
    </source>
</evidence>
<comment type="caution">
    <text evidence="1">The sequence shown here is derived from an EMBL/GenBank/DDBJ whole genome shotgun (WGS) entry which is preliminary data.</text>
</comment>
<name>A0AAE1M4F5_9FABA</name>